<protein>
    <recommendedName>
        <fullName evidence="5">Gram-positive cocci surface proteins LPxTG domain-containing protein</fullName>
    </recommendedName>
</protein>
<feature type="chain" id="PRO_5002466123" description="Gram-positive cocci surface proteins LPxTG domain-containing protein" evidence="2">
    <location>
        <begin position="41"/>
        <end position="723"/>
    </location>
</feature>
<dbReference type="SUPFAM" id="SSF52058">
    <property type="entry name" value="L domain-like"/>
    <property type="match status" value="1"/>
</dbReference>
<reference evidence="3 4" key="1">
    <citation type="submission" date="2015-03" db="EMBL/GenBank/DDBJ databases">
        <authorList>
            <person name="Zheng J."/>
            <person name="Ganezle M."/>
        </authorList>
    </citation>
    <scope>NUCLEOTIDE SEQUENCE [LARGE SCALE GENOMIC DNA]</scope>
    <source>
        <strain evidence="3 4">LP38</strain>
    </source>
</reference>
<keyword evidence="2" id="KW-0732">Signal</keyword>
<feature type="compositionally biased region" description="Pro residues" evidence="1">
    <location>
        <begin position="571"/>
        <end position="605"/>
    </location>
</feature>
<dbReference type="EMBL" id="JZCR01000019">
    <property type="protein sequence ID" value="KJW12518.1"/>
    <property type="molecule type" value="Genomic_DNA"/>
</dbReference>
<sequence length="723" mass="78262">MLLDSGRFRNTLLPSKASKVGICTSLFLFSLGLTTSQAHADVLDKTTHSEETVTPSKNASLTAKVVPLAPKSAPTTPTQSEVTPATRSVTSTTDQSSQPVSPHQGPAAPTTTPQATPAQPVVQPRITTPTTMTNQDASIWMPDPVLREWVKQCLEHPKGNDNPLNDQITDANLWQHTGDVLNLSDLDHAILTPDPHRVPSYDNNWPADSNATDPKNPQPDIHDTGTIMHPGTIHDLKGLERFSNLQSFTITNVNHILSISDDEEDDPDQDPVITSIPALTREAFVNYLQEKKGLSANLVHFEIGGNPAVNWNIPVQDIIDNLLFNSPKLSTIKLTDLGLTGNLPTFNGFSHLNSLYLSDNHLSGEITQLPTLTATSTDPAILSQFNPENSTPIEFYGSNDIAINNNQFYGMLPKIPGTEYVDYRSNHFATGLLPQPTELNNVGNHGADQELTTSVVTTAANPDIKIAQLINTTIKGLEDPKTGDLTTSDSPDHSVADDFKVFAYLGDLQSQSLFKAGYDENGYPKLTVNKNTPSGRYTLIVVPKSITSPYASYFYSANITFTLDNQMNPRPVTPPTPVDPENPDIPTPPTTPTVPVTPAPQPSDPTPGQSIQPAPSQPTPQPQTAGQGDHGTTTTKPGRPAGQGAIITPQRPRPTNPRAQRSRPRTVALRRTSRPATALTRSSCAPQSAAQLPQTDESTTHRLQLISLGLLTLTGALIWRKRF</sequence>
<feature type="compositionally biased region" description="Polar residues" evidence="1">
    <location>
        <begin position="201"/>
        <end position="215"/>
    </location>
</feature>
<dbReference type="InterPro" id="IPR001611">
    <property type="entry name" value="Leu-rich_rpt"/>
</dbReference>
<proteinExistence type="predicted"/>
<dbReference type="AlphaFoldDB" id="A0A0F3RR59"/>
<organism evidence="3 4">
    <name type="scientific">Levilactobacillus spicheri</name>
    <dbReference type="NCBI Taxonomy" id="216463"/>
    <lineage>
        <taxon>Bacteria</taxon>
        <taxon>Bacillati</taxon>
        <taxon>Bacillota</taxon>
        <taxon>Bacilli</taxon>
        <taxon>Lactobacillales</taxon>
        <taxon>Lactobacillaceae</taxon>
        <taxon>Levilactobacillus</taxon>
    </lineage>
</organism>
<name>A0A0F3RR59_9LACO</name>
<evidence type="ECO:0008006" key="5">
    <source>
        <dbReference type="Google" id="ProtNLM"/>
    </source>
</evidence>
<dbReference type="InterPro" id="IPR032675">
    <property type="entry name" value="LRR_dom_sf"/>
</dbReference>
<feature type="compositionally biased region" description="Low complexity" evidence="1">
    <location>
        <begin position="106"/>
        <end position="122"/>
    </location>
</feature>
<feature type="compositionally biased region" description="Polar residues" evidence="1">
    <location>
        <begin position="52"/>
        <end position="61"/>
    </location>
</feature>
<dbReference type="Gene3D" id="3.80.10.10">
    <property type="entry name" value="Ribonuclease Inhibitor"/>
    <property type="match status" value="1"/>
</dbReference>
<dbReference type="PATRIC" id="fig|216463.3.peg.815"/>
<comment type="caution">
    <text evidence="3">The sequence shown here is derived from an EMBL/GenBank/DDBJ whole genome shotgun (WGS) entry which is preliminary data.</text>
</comment>
<feature type="compositionally biased region" description="Polar residues" evidence="1">
    <location>
        <begin position="679"/>
        <end position="697"/>
    </location>
</feature>
<feature type="compositionally biased region" description="Polar residues" evidence="1">
    <location>
        <begin position="73"/>
        <end position="101"/>
    </location>
</feature>
<evidence type="ECO:0000313" key="3">
    <source>
        <dbReference type="EMBL" id="KJW12518.1"/>
    </source>
</evidence>
<dbReference type="Proteomes" id="UP000033491">
    <property type="component" value="Unassembled WGS sequence"/>
</dbReference>
<gene>
    <name evidence="3" type="ORF">VC81_08490</name>
</gene>
<evidence type="ECO:0000256" key="1">
    <source>
        <dbReference type="SAM" id="MobiDB-lite"/>
    </source>
</evidence>
<feature type="region of interest" description="Disordered" evidence="1">
    <location>
        <begin position="194"/>
        <end position="228"/>
    </location>
</feature>
<dbReference type="STRING" id="216463.VC81_08490"/>
<feature type="signal peptide" evidence="2">
    <location>
        <begin position="1"/>
        <end position="40"/>
    </location>
</feature>
<evidence type="ECO:0000256" key="2">
    <source>
        <dbReference type="SAM" id="SignalP"/>
    </source>
</evidence>
<feature type="region of interest" description="Disordered" evidence="1">
    <location>
        <begin position="564"/>
        <end position="698"/>
    </location>
</feature>
<accession>A0A0F3RR59</accession>
<evidence type="ECO:0000313" key="4">
    <source>
        <dbReference type="Proteomes" id="UP000033491"/>
    </source>
</evidence>
<feature type="region of interest" description="Disordered" evidence="1">
    <location>
        <begin position="47"/>
        <end position="122"/>
    </location>
</feature>
<dbReference type="PROSITE" id="PS51450">
    <property type="entry name" value="LRR"/>
    <property type="match status" value="1"/>
</dbReference>